<keyword evidence="1" id="KW-0812">Transmembrane</keyword>
<protein>
    <submittedName>
        <fullName evidence="2">Uncharacterized protein</fullName>
    </submittedName>
</protein>
<dbReference type="AlphaFoldDB" id="A0A8H9GWM9"/>
<keyword evidence="1" id="KW-0472">Membrane</keyword>
<evidence type="ECO:0000256" key="1">
    <source>
        <dbReference type="SAM" id="Phobius"/>
    </source>
</evidence>
<gene>
    <name evidence="2" type="ORF">GCM10011574_08740</name>
</gene>
<reference evidence="2" key="2">
    <citation type="submission" date="2020-09" db="EMBL/GenBank/DDBJ databases">
        <authorList>
            <person name="Sun Q."/>
            <person name="Zhou Y."/>
        </authorList>
    </citation>
    <scope>NUCLEOTIDE SEQUENCE</scope>
    <source>
        <strain evidence="2">CGMCC 4.7138</strain>
    </source>
</reference>
<proteinExistence type="predicted"/>
<dbReference type="Pfam" id="PF20062">
    <property type="entry name" value="DUF6461"/>
    <property type="match status" value="1"/>
</dbReference>
<accession>A0A8H9GWM9</accession>
<keyword evidence="3" id="KW-1185">Reference proteome</keyword>
<comment type="caution">
    <text evidence="2">The sequence shown here is derived from an EMBL/GenBank/DDBJ whole genome shotgun (WGS) entry which is preliminary data.</text>
</comment>
<name>A0A8H9GWM9_9ACTN</name>
<dbReference type="EMBL" id="BMMN01000001">
    <property type="protein sequence ID" value="GGO01191.1"/>
    <property type="molecule type" value="Genomic_DNA"/>
</dbReference>
<dbReference type="InterPro" id="IPR045592">
    <property type="entry name" value="DUF6461"/>
</dbReference>
<sequence length="267" mass="27897">MGTSVGAGMVGAGMVGAGMVGAVVVVMMRAILPHATDIPASGDSRTPDGDRCHDVRQQMKEVAMSDIDVKFGWLSGAGPLGSVFGVSFVRGLAPREALVRLGVDESTIDEMTFEELDENAEECLESSDGIDAGWAGAVRMGDWTVLVEPGGWRVAAGTGVLERLSQGAEVVAVSRHDYASDDFAHAIDGRLITQFEPLASHLRSGDDPDRWIGAMRDLGLGLNGFDDPLPEDPIGAAFALAGVITGVDLSPALLEMTFLAGTTNPDD</sequence>
<evidence type="ECO:0000313" key="2">
    <source>
        <dbReference type="EMBL" id="GGO01191.1"/>
    </source>
</evidence>
<keyword evidence="1" id="KW-1133">Transmembrane helix</keyword>
<feature type="transmembrane region" description="Helical" evidence="1">
    <location>
        <begin position="6"/>
        <end position="28"/>
    </location>
</feature>
<dbReference type="Proteomes" id="UP000653480">
    <property type="component" value="Unassembled WGS sequence"/>
</dbReference>
<evidence type="ECO:0000313" key="3">
    <source>
        <dbReference type="Proteomes" id="UP000653480"/>
    </source>
</evidence>
<organism evidence="2 3">
    <name type="scientific">Microbispora bryophytorum</name>
    <dbReference type="NCBI Taxonomy" id="1460882"/>
    <lineage>
        <taxon>Bacteria</taxon>
        <taxon>Bacillati</taxon>
        <taxon>Actinomycetota</taxon>
        <taxon>Actinomycetes</taxon>
        <taxon>Streptosporangiales</taxon>
        <taxon>Streptosporangiaceae</taxon>
        <taxon>Microbispora</taxon>
    </lineage>
</organism>
<reference evidence="2" key="1">
    <citation type="journal article" date="2014" name="Int. J. Syst. Evol. Microbiol.">
        <title>Complete genome sequence of Corynebacterium casei LMG S-19264T (=DSM 44701T), isolated from a smear-ripened cheese.</title>
        <authorList>
            <consortium name="US DOE Joint Genome Institute (JGI-PGF)"/>
            <person name="Walter F."/>
            <person name="Albersmeier A."/>
            <person name="Kalinowski J."/>
            <person name="Ruckert C."/>
        </authorList>
    </citation>
    <scope>NUCLEOTIDE SEQUENCE</scope>
    <source>
        <strain evidence="2">CGMCC 4.7138</strain>
    </source>
</reference>